<proteinExistence type="inferred from homology"/>
<name>A0AAT9G3Y3_9ENTR</name>
<dbReference type="GO" id="GO:0000049">
    <property type="term" value="F:tRNA binding"/>
    <property type="evidence" value="ECO:0007669"/>
    <property type="project" value="UniProtKB-KW"/>
</dbReference>
<evidence type="ECO:0000256" key="2">
    <source>
        <dbReference type="ARBA" id="ARBA00022491"/>
    </source>
</evidence>
<dbReference type="Gene3D" id="3.40.50.790">
    <property type="match status" value="1"/>
</dbReference>
<dbReference type="Gene3D" id="3.30.190.20">
    <property type="match status" value="1"/>
</dbReference>
<keyword evidence="6 11" id="KW-0694">RNA-binding</keyword>
<dbReference type="InterPro" id="IPR005878">
    <property type="entry name" value="Ribosom_uL1_bac-type"/>
</dbReference>
<evidence type="ECO:0000313" key="12">
    <source>
        <dbReference type="EMBL" id="BET44418.1"/>
    </source>
</evidence>
<evidence type="ECO:0000256" key="10">
    <source>
        <dbReference type="ARBA" id="ARBA00059110"/>
    </source>
</evidence>
<comment type="function">
    <text evidence="10 11">Protein L1 is also a translational repressor protein, it controls the translation of the L11 operon by binding to its mRNA.</text>
</comment>
<dbReference type="GO" id="GO:0022625">
    <property type="term" value="C:cytosolic large ribosomal subunit"/>
    <property type="evidence" value="ECO:0007669"/>
    <property type="project" value="TreeGrafter"/>
</dbReference>
<sequence>MSKLTKRMSLITEKIISHKQYNINEAITVLKNLPPAKFIESIDVAINLGIDSRKSDQNIRGFVQLPHGIGRNICVAVLAQGKLADDAYKAGAELVGTEEIIKVIQNKKINFDILISSMAATNLINQVGHILGPRGLMPSIKLGTITNDITYAVQSAKKGRINIRNDKNGIIHTSIGKINFNDNQLKENFDTLLVEIKKMKPFSAKGIFFKKISLSTTMGISIIINQSELFIL</sequence>
<keyword evidence="3 11" id="KW-0820">tRNA-binding</keyword>
<dbReference type="AlphaFoldDB" id="A0AAT9G3Y3"/>
<dbReference type="PANTHER" id="PTHR36427:SF3">
    <property type="entry name" value="LARGE RIBOSOMAL SUBUNIT PROTEIN UL1M"/>
    <property type="match status" value="1"/>
</dbReference>
<evidence type="ECO:0000256" key="3">
    <source>
        <dbReference type="ARBA" id="ARBA00022555"/>
    </source>
</evidence>
<evidence type="ECO:0000256" key="7">
    <source>
        <dbReference type="ARBA" id="ARBA00022980"/>
    </source>
</evidence>
<reference evidence="12" key="1">
    <citation type="journal article" date="2023" name="Front. Microbiol.">
        <title>Genome analysis of Candidatus Aschnera chinzeii, the bacterial endosymbiont of the blood-sucking bat fly Penicillidia jenynsii (Insecta: Diptera: Nycteribiidae).</title>
        <authorList>
            <person name="Koga R."/>
            <person name="Moriyama M."/>
            <person name="Nozaki T."/>
            <person name="Fukatsu T."/>
        </authorList>
    </citation>
    <scope>NUCLEOTIDE SEQUENCE</scope>
    <source>
        <strain evidence="12">Kw-01</strain>
    </source>
</reference>
<comment type="subunit">
    <text evidence="11">Part of the 50S ribosomal subunit.</text>
</comment>
<keyword evidence="8 11" id="KW-0687">Ribonucleoprotein</keyword>
<keyword evidence="2 11" id="KW-0678">Repressor</keyword>
<dbReference type="HAMAP" id="MF_01318_B">
    <property type="entry name" value="Ribosomal_uL1_B"/>
    <property type="match status" value="1"/>
</dbReference>
<accession>A0AAT9G3Y3</accession>
<dbReference type="InterPro" id="IPR023674">
    <property type="entry name" value="Ribosomal_uL1-like"/>
</dbReference>
<dbReference type="GO" id="GO:0006417">
    <property type="term" value="P:regulation of translation"/>
    <property type="evidence" value="ECO:0007669"/>
    <property type="project" value="UniProtKB-KW"/>
</dbReference>
<organism evidence="12">
    <name type="scientific">Candidatus Aschnera chinzeii</name>
    <dbReference type="NCBI Taxonomy" id="1485666"/>
    <lineage>
        <taxon>Bacteria</taxon>
        <taxon>Pseudomonadati</taxon>
        <taxon>Pseudomonadota</taxon>
        <taxon>Gammaproteobacteria</taxon>
        <taxon>Enterobacterales</taxon>
        <taxon>Enterobacteriaceae</taxon>
        <taxon>Candidatus Aschnera</taxon>
    </lineage>
</organism>
<evidence type="ECO:0000256" key="4">
    <source>
        <dbReference type="ARBA" id="ARBA00022730"/>
    </source>
</evidence>
<evidence type="ECO:0000256" key="8">
    <source>
        <dbReference type="ARBA" id="ARBA00023274"/>
    </source>
</evidence>
<dbReference type="GO" id="GO:0006412">
    <property type="term" value="P:translation"/>
    <property type="evidence" value="ECO:0007669"/>
    <property type="project" value="UniProtKB-UniRule"/>
</dbReference>
<dbReference type="EMBL" id="AP028961">
    <property type="protein sequence ID" value="BET44418.1"/>
    <property type="molecule type" value="Genomic_DNA"/>
</dbReference>
<dbReference type="FunFam" id="3.40.50.790:FF:000001">
    <property type="entry name" value="50S ribosomal protein L1"/>
    <property type="match status" value="1"/>
</dbReference>
<dbReference type="SUPFAM" id="SSF56808">
    <property type="entry name" value="Ribosomal protein L1"/>
    <property type="match status" value="1"/>
</dbReference>
<dbReference type="Pfam" id="PF00687">
    <property type="entry name" value="Ribosomal_L1"/>
    <property type="match status" value="1"/>
</dbReference>
<evidence type="ECO:0000256" key="6">
    <source>
        <dbReference type="ARBA" id="ARBA00022884"/>
    </source>
</evidence>
<dbReference type="GO" id="GO:0003735">
    <property type="term" value="F:structural constituent of ribosome"/>
    <property type="evidence" value="ECO:0007669"/>
    <property type="project" value="InterPro"/>
</dbReference>
<gene>
    <name evidence="11 12" type="primary">rplA</name>
    <name evidence="12" type="ORF">ACHINZ_0880</name>
</gene>
<dbReference type="PANTHER" id="PTHR36427">
    <property type="entry name" value="54S RIBOSOMAL PROTEIN L1, MITOCHONDRIAL"/>
    <property type="match status" value="1"/>
</dbReference>
<dbReference type="NCBIfam" id="TIGR01169">
    <property type="entry name" value="rplA_bact"/>
    <property type="match status" value="1"/>
</dbReference>
<dbReference type="InterPro" id="IPR002143">
    <property type="entry name" value="Ribosomal_uL1"/>
</dbReference>
<evidence type="ECO:0000256" key="9">
    <source>
        <dbReference type="ARBA" id="ARBA00035241"/>
    </source>
</evidence>
<keyword evidence="5 11" id="KW-0810">Translation regulation</keyword>
<dbReference type="CDD" id="cd00403">
    <property type="entry name" value="Ribosomal_L1"/>
    <property type="match status" value="1"/>
</dbReference>
<dbReference type="InterPro" id="IPR028364">
    <property type="entry name" value="Ribosomal_uL1/biogenesis"/>
</dbReference>
<evidence type="ECO:0000256" key="5">
    <source>
        <dbReference type="ARBA" id="ARBA00022845"/>
    </source>
</evidence>
<evidence type="ECO:0000256" key="11">
    <source>
        <dbReference type="HAMAP-Rule" id="MF_01318"/>
    </source>
</evidence>
<dbReference type="InterPro" id="IPR016095">
    <property type="entry name" value="Ribosomal_uL1_3-a/b-sand"/>
</dbReference>
<reference evidence="12" key="2">
    <citation type="submission" date="2023-10" db="EMBL/GenBank/DDBJ databases">
        <authorList>
            <person name="Koga R."/>
            <person name="Fukatsu T."/>
        </authorList>
    </citation>
    <scope>NUCLEOTIDE SEQUENCE</scope>
    <source>
        <strain evidence="12">Kw-01</strain>
    </source>
</reference>
<keyword evidence="4 11" id="KW-0699">rRNA-binding</keyword>
<keyword evidence="7 11" id="KW-0689">Ribosomal protein</keyword>
<dbReference type="GO" id="GO:0019843">
    <property type="term" value="F:rRNA binding"/>
    <property type="evidence" value="ECO:0007669"/>
    <property type="project" value="UniProtKB-UniRule"/>
</dbReference>
<evidence type="ECO:0000256" key="1">
    <source>
        <dbReference type="ARBA" id="ARBA00010531"/>
    </source>
</evidence>
<comment type="similarity">
    <text evidence="1 11">Belongs to the universal ribosomal protein uL1 family.</text>
</comment>
<comment type="function">
    <text evidence="11">Binds directly to 23S rRNA. The L1 stalk is quite mobile in the ribosome, and is involved in E site tRNA release.</text>
</comment>
<dbReference type="PIRSF" id="PIRSF002155">
    <property type="entry name" value="Ribosomal_L1"/>
    <property type="match status" value="1"/>
</dbReference>
<protein>
    <recommendedName>
        <fullName evidence="9 11">Large ribosomal subunit protein uL1</fullName>
    </recommendedName>
</protein>